<evidence type="ECO:0000313" key="2">
    <source>
        <dbReference type="EMBL" id="OGE58369.1"/>
    </source>
</evidence>
<dbReference type="PANTHER" id="PTHR38115">
    <property type="entry name" value="LIPOCALIN-LIKE DOMAIN-CONTAINING PROTEIN"/>
    <property type="match status" value="1"/>
</dbReference>
<protein>
    <submittedName>
        <fullName evidence="2">Uncharacterized protein</fullName>
    </submittedName>
</protein>
<dbReference type="AlphaFoldDB" id="A0A1F5LZB2"/>
<dbReference type="Gene3D" id="1.10.150.240">
    <property type="entry name" value="Putative phosphatase, domain 2"/>
    <property type="match status" value="1"/>
</dbReference>
<sequence length="484" mass="53750">MAAPMTITIQNLNGTWTLDKGLSNETDPMLKLLGVPWVLRKAFSAVTLHVHISEYTTTDPMTRKALVNIEFVQSAIGGGLAGTTEKRTLNWQMNHHKDYIFGAVQGWSRFIGCSTDIDGSILPDLDLQTNVENNASVARFLQAKTDPDGTIAGGFLVEEPEASHFGNGLGLWLHTFERSVNSGWTLEQVWGFELIGGQRYFTRRMVIVNSAGQYEMGFSSGIITCSRSFTRSYVKLLSLTCNLTAIMTGTTVVAFDLYGTLLSTESIVKQLEKHFSHAKAQSISALWRRYQLEYTWRLNSMDRYEDFSIVTFNSLQHALADNGEQLSDDDIEQLMAAYDSLSTFTDVTPTLTKVAADPSLEAVIFSNGTKIMVSNSVLRSKDLSPHASAFKDLVTVDEIQRYKPSRATYQHLATQMGKAPTQMSKIWLISGNPFDIVGARSTGMQAIWVDRANTGWNDAAAPDLRPTAIVHNLEHIVEEIRARI</sequence>
<dbReference type="PANTHER" id="PTHR38115:SF1">
    <property type="entry name" value="LIPOCALIN-LIKE DOMAIN-CONTAINING PROTEIN"/>
    <property type="match status" value="1"/>
</dbReference>
<dbReference type="Pfam" id="PF00702">
    <property type="entry name" value="Hydrolase"/>
    <property type="match status" value="1"/>
</dbReference>
<dbReference type="NCBIfam" id="TIGR01493">
    <property type="entry name" value="HAD-SF-IA-v2"/>
    <property type="match status" value="1"/>
</dbReference>
<gene>
    <name evidence="2" type="ORF">PENARI_c001G02072</name>
</gene>
<dbReference type="InterPro" id="IPR036412">
    <property type="entry name" value="HAD-like_sf"/>
</dbReference>
<dbReference type="InterPro" id="IPR023198">
    <property type="entry name" value="PGP-like_dom2"/>
</dbReference>
<dbReference type="EMBL" id="LXJU01000001">
    <property type="protein sequence ID" value="OGE58369.1"/>
    <property type="molecule type" value="Genomic_DNA"/>
</dbReference>
<accession>A0A1F5LZB2</accession>
<organism evidence="2 3">
    <name type="scientific">Penicillium arizonense</name>
    <dbReference type="NCBI Taxonomy" id="1835702"/>
    <lineage>
        <taxon>Eukaryota</taxon>
        <taxon>Fungi</taxon>
        <taxon>Dikarya</taxon>
        <taxon>Ascomycota</taxon>
        <taxon>Pezizomycotina</taxon>
        <taxon>Eurotiomycetes</taxon>
        <taxon>Eurotiomycetidae</taxon>
        <taxon>Eurotiales</taxon>
        <taxon>Aspergillaceae</taxon>
        <taxon>Penicillium</taxon>
    </lineage>
</organism>
<dbReference type="GeneID" id="34571008"/>
<dbReference type="STRING" id="1835702.A0A1F5LZB2"/>
<evidence type="ECO:0000256" key="1">
    <source>
        <dbReference type="ARBA" id="ARBA00008106"/>
    </source>
</evidence>
<reference evidence="2 3" key="1">
    <citation type="journal article" date="2016" name="Sci. Rep.">
        <title>Penicillium arizonense, a new, genome sequenced fungal species, reveals a high chemical diversity in secreted metabolites.</title>
        <authorList>
            <person name="Grijseels S."/>
            <person name="Nielsen J.C."/>
            <person name="Randelovic M."/>
            <person name="Nielsen J."/>
            <person name="Nielsen K.F."/>
            <person name="Workman M."/>
            <person name="Frisvad J.C."/>
        </authorList>
    </citation>
    <scope>NUCLEOTIDE SEQUENCE [LARGE SCALE GENOMIC DNA]</scope>
    <source>
        <strain evidence="2 3">CBS 141311</strain>
    </source>
</reference>
<proteinExistence type="inferred from homology"/>
<dbReference type="PRINTS" id="PR00413">
    <property type="entry name" value="HADHALOGNASE"/>
</dbReference>
<dbReference type="Proteomes" id="UP000177622">
    <property type="component" value="Unassembled WGS sequence"/>
</dbReference>
<dbReference type="NCBIfam" id="TIGR01428">
    <property type="entry name" value="HAD_type_II"/>
    <property type="match status" value="1"/>
</dbReference>
<name>A0A1F5LZB2_PENAI</name>
<dbReference type="Gene3D" id="2.40.128.20">
    <property type="match status" value="1"/>
</dbReference>
<dbReference type="InterPro" id="IPR023214">
    <property type="entry name" value="HAD_sf"/>
</dbReference>
<keyword evidence="3" id="KW-1185">Reference proteome</keyword>
<dbReference type="OrthoDB" id="3256520at2759"/>
<dbReference type="InterPro" id="IPR053037">
    <property type="entry name" value="Pericyclase_pydY-like"/>
</dbReference>
<dbReference type="SFLD" id="SFLDS00003">
    <property type="entry name" value="Haloacid_Dehalogenase"/>
    <property type="match status" value="1"/>
</dbReference>
<dbReference type="InterPro" id="IPR006328">
    <property type="entry name" value="2-HAD"/>
</dbReference>
<comment type="similarity">
    <text evidence="1">Belongs to the HAD-like hydrolase superfamily. S-2-haloalkanoic acid dehalogenase family.</text>
</comment>
<dbReference type="GO" id="GO:0016791">
    <property type="term" value="F:phosphatase activity"/>
    <property type="evidence" value="ECO:0007669"/>
    <property type="project" value="UniProtKB-ARBA"/>
</dbReference>
<dbReference type="GO" id="GO:0019120">
    <property type="term" value="F:hydrolase activity, acting on acid halide bonds, in C-halide compounds"/>
    <property type="evidence" value="ECO:0007669"/>
    <property type="project" value="InterPro"/>
</dbReference>
<dbReference type="InterPro" id="IPR012674">
    <property type="entry name" value="Calycin"/>
</dbReference>
<evidence type="ECO:0000313" key="3">
    <source>
        <dbReference type="Proteomes" id="UP000177622"/>
    </source>
</evidence>
<dbReference type="Gene3D" id="3.40.50.1000">
    <property type="entry name" value="HAD superfamily/HAD-like"/>
    <property type="match status" value="1"/>
</dbReference>
<comment type="caution">
    <text evidence="2">The sequence shown here is derived from an EMBL/GenBank/DDBJ whole genome shotgun (WGS) entry which is preliminary data.</text>
</comment>
<dbReference type="RefSeq" id="XP_022493792.1">
    <property type="nucleotide sequence ID" value="XM_022626274.1"/>
</dbReference>
<dbReference type="SFLD" id="SFLDG01129">
    <property type="entry name" value="C1.5:_HAD__Beta-PGM__Phosphata"/>
    <property type="match status" value="1"/>
</dbReference>
<dbReference type="InterPro" id="IPR006439">
    <property type="entry name" value="HAD-SF_hydro_IA"/>
</dbReference>
<dbReference type="SUPFAM" id="SSF56784">
    <property type="entry name" value="HAD-like"/>
    <property type="match status" value="1"/>
</dbReference>